<feature type="transmembrane region" description="Helical" evidence="7">
    <location>
        <begin position="42"/>
        <end position="61"/>
    </location>
</feature>
<feature type="transmembrane region" description="Helical" evidence="7">
    <location>
        <begin position="81"/>
        <end position="99"/>
    </location>
</feature>
<gene>
    <name evidence="8" type="primary">JAGN</name>
</gene>
<feature type="transmembrane region" description="Helical" evidence="7">
    <location>
        <begin position="151"/>
        <end position="171"/>
    </location>
</feature>
<dbReference type="GO" id="GO:0005789">
    <property type="term" value="C:endoplasmic reticulum membrane"/>
    <property type="evidence" value="ECO:0007669"/>
    <property type="project" value="UniProtKB-SubCell"/>
</dbReference>
<name>C1C166_CALCM</name>
<dbReference type="EMBL" id="BT080595">
    <property type="protein sequence ID" value="ACO15019.1"/>
    <property type="molecule type" value="mRNA"/>
</dbReference>
<dbReference type="GO" id="GO:0007029">
    <property type="term" value="P:endoplasmic reticulum organization"/>
    <property type="evidence" value="ECO:0007669"/>
    <property type="project" value="InterPro"/>
</dbReference>
<proteinExistence type="evidence at transcript level"/>
<evidence type="ECO:0000256" key="4">
    <source>
        <dbReference type="ARBA" id="ARBA00022824"/>
    </source>
</evidence>
<comment type="subcellular location">
    <subcellularLocation>
        <location evidence="1">Endoplasmic reticulum membrane</location>
        <topology evidence="1">Multi-pass membrane protein</topology>
    </subcellularLocation>
</comment>
<comment type="similarity">
    <text evidence="2">Belongs to the jagunal family.</text>
</comment>
<protein>
    <submittedName>
        <fullName evidence="8">Jagunal</fullName>
    </submittedName>
</protein>
<dbReference type="PANTHER" id="PTHR20955:SF1">
    <property type="entry name" value="PROTEIN JAGUNAL HOMOLOG 1"/>
    <property type="match status" value="1"/>
</dbReference>
<dbReference type="PANTHER" id="PTHR20955">
    <property type="entry name" value="PROTEIN JAGUNAL HOMOLOG 1"/>
    <property type="match status" value="1"/>
</dbReference>
<accession>C1C166</accession>
<evidence type="ECO:0000256" key="6">
    <source>
        <dbReference type="ARBA" id="ARBA00023136"/>
    </source>
</evidence>
<evidence type="ECO:0000256" key="1">
    <source>
        <dbReference type="ARBA" id="ARBA00004477"/>
    </source>
</evidence>
<dbReference type="InterPro" id="IPR009787">
    <property type="entry name" value="Jagunal"/>
</dbReference>
<keyword evidence="4" id="KW-0256">Endoplasmic reticulum</keyword>
<keyword evidence="6 7" id="KW-0472">Membrane</keyword>
<reference evidence="8" key="1">
    <citation type="submission" date="2009-03" db="EMBL/GenBank/DDBJ databases">
        <title>Caligus clemensi ESTs and full-length cDNAs.</title>
        <authorList>
            <person name="Yasuike M."/>
            <person name="von Schalburg K."/>
            <person name="Cooper G."/>
            <person name="Leong J."/>
            <person name="Jones S.R.M."/>
            <person name="Koop B.F."/>
        </authorList>
    </citation>
    <scope>NUCLEOTIDE SEQUENCE</scope>
    <source>
        <tissue evidence="8">Whole</tissue>
    </source>
</reference>
<feature type="transmembrane region" description="Helical" evidence="7">
    <location>
        <begin position="111"/>
        <end position="131"/>
    </location>
</feature>
<dbReference type="GO" id="GO:0016192">
    <property type="term" value="P:vesicle-mediated transport"/>
    <property type="evidence" value="ECO:0007669"/>
    <property type="project" value="TreeGrafter"/>
</dbReference>
<evidence type="ECO:0000256" key="2">
    <source>
        <dbReference type="ARBA" id="ARBA00008462"/>
    </source>
</evidence>
<keyword evidence="5 7" id="KW-1133">Transmembrane helix</keyword>
<dbReference type="AlphaFoldDB" id="C1C166"/>
<organism evidence="8">
    <name type="scientific">Caligus clemensi</name>
    <name type="common">Sea louse</name>
    <dbReference type="NCBI Taxonomy" id="344056"/>
    <lineage>
        <taxon>Eukaryota</taxon>
        <taxon>Metazoa</taxon>
        <taxon>Ecdysozoa</taxon>
        <taxon>Arthropoda</taxon>
        <taxon>Crustacea</taxon>
        <taxon>Multicrustacea</taxon>
        <taxon>Hexanauplia</taxon>
        <taxon>Copepoda</taxon>
        <taxon>Siphonostomatoida</taxon>
        <taxon>Caligidae</taxon>
        <taxon>Caligus</taxon>
    </lineage>
</organism>
<sequence length="191" mass="21795">MATRGGGPTVSGTDGDDYLHREQIVKQYYISSQTKTRLKWSVLFHYALGFILLAKFLPDALDKLGIFVLEIEELLIPKAKLWELCWIVSIPVTFLGLASCKRSNASMMTSFFYGILIFGLFPALVGLVSNFSDLYTYASTKDLEQVETWNGYPVAVLWYFYLFMSLQAHLFELYFAKTLIKAWQPGKKKAQ</sequence>
<evidence type="ECO:0000256" key="7">
    <source>
        <dbReference type="SAM" id="Phobius"/>
    </source>
</evidence>
<keyword evidence="3 7" id="KW-0812">Transmembrane</keyword>
<evidence type="ECO:0000256" key="5">
    <source>
        <dbReference type="ARBA" id="ARBA00022989"/>
    </source>
</evidence>
<evidence type="ECO:0000256" key="3">
    <source>
        <dbReference type="ARBA" id="ARBA00022692"/>
    </source>
</evidence>
<evidence type="ECO:0000313" key="8">
    <source>
        <dbReference type="EMBL" id="ACO15019.1"/>
    </source>
</evidence>
<dbReference type="Pfam" id="PF07086">
    <property type="entry name" value="Jagunal"/>
    <property type="match status" value="1"/>
</dbReference>